<comment type="caution">
    <text evidence="1">The sequence shown here is derived from an EMBL/GenBank/DDBJ whole genome shotgun (WGS) entry which is preliminary data.</text>
</comment>
<name>A0A9D1MVR1_9BACT</name>
<evidence type="ECO:0000313" key="2">
    <source>
        <dbReference type="Proteomes" id="UP000886852"/>
    </source>
</evidence>
<dbReference type="Proteomes" id="UP000886852">
    <property type="component" value="Unassembled WGS sequence"/>
</dbReference>
<gene>
    <name evidence="1" type="ORF">IAC72_00200</name>
</gene>
<organism evidence="1 2">
    <name type="scientific">Candidatus Fimimonas merdipullorum</name>
    <dbReference type="NCBI Taxonomy" id="2840822"/>
    <lineage>
        <taxon>Bacteria</taxon>
        <taxon>Pseudomonadati</taxon>
        <taxon>Myxococcota</taxon>
        <taxon>Myxococcia</taxon>
        <taxon>Myxococcales</taxon>
        <taxon>Cystobacterineae</taxon>
        <taxon>Myxococcaceae</taxon>
        <taxon>Myxococcaceae incertae sedis</taxon>
        <taxon>Candidatus Fimimonas</taxon>
    </lineage>
</organism>
<sequence length="164" mass="19170">MKYLVKGTDTYMSDEAMFEWIVEAESEREAEQKALEDLSAKAKISEVKHLSPQEAADIEYRTLTQDVRYFYLLHLLGDIPFMQYNQKAKKLEQDPCFLYNALSFYNKYMRCMRMVHRITKKEITVADAEKATDRLMKAVSEEEFNGTLESIRRAQEAKTAQGEN</sequence>
<protein>
    <submittedName>
        <fullName evidence="1">Uncharacterized protein</fullName>
    </submittedName>
</protein>
<accession>A0A9D1MVR1</accession>
<evidence type="ECO:0000313" key="1">
    <source>
        <dbReference type="EMBL" id="HIU90422.1"/>
    </source>
</evidence>
<reference evidence="1" key="1">
    <citation type="submission" date="2020-10" db="EMBL/GenBank/DDBJ databases">
        <authorList>
            <person name="Gilroy R."/>
        </authorList>
    </citation>
    <scope>NUCLEOTIDE SEQUENCE</scope>
    <source>
        <strain evidence="1">ChiHjej12B11-7776</strain>
    </source>
</reference>
<reference evidence="1" key="2">
    <citation type="journal article" date="2021" name="PeerJ">
        <title>Extensive microbial diversity within the chicken gut microbiome revealed by metagenomics and culture.</title>
        <authorList>
            <person name="Gilroy R."/>
            <person name="Ravi A."/>
            <person name="Getino M."/>
            <person name="Pursley I."/>
            <person name="Horton D.L."/>
            <person name="Alikhan N.F."/>
            <person name="Baker D."/>
            <person name="Gharbi K."/>
            <person name="Hall N."/>
            <person name="Watson M."/>
            <person name="Adriaenssens E.M."/>
            <person name="Foster-Nyarko E."/>
            <person name="Jarju S."/>
            <person name="Secka A."/>
            <person name="Antonio M."/>
            <person name="Oren A."/>
            <person name="Chaudhuri R.R."/>
            <person name="La Ragione R."/>
            <person name="Hildebrand F."/>
            <person name="Pallen M.J."/>
        </authorList>
    </citation>
    <scope>NUCLEOTIDE SEQUENCE</scope>
    <source>
        <strain evidence="1">ChiHjej12B11-7776</strain>
    </source>
</reference>
<proteinExistence type="predicted"/>
<dbReference type="EMBL" id="DVOC01000006">
    <property type="protein sequence ID" value="HIU90422.1"/>
    <property type="molecule type" value="Genomic_DNA"/>
</dbReference>
<dbReference type="AlphaFoldDB" id="A0A9D1MVR1"/>